<dbReference type="GO" id="GO:0004497">
    <property type="term" value="F:monooxygenase activity"/>
    <property type="evidence" value="ECO:0007669"/>
    <property type="project" value="UniProtKB-KW"/>
</dbReference>
<dbReference type="Gene3D" id="3.50.50.60">
    <property type="entry name" value="FAD/NAD(P)-binding domain"/>
    <property type="match status" value="1"/>
</dbReference>
<dbReference type="Pfam" id="PF01494">
    <property type="entry name" value="FAD_binding_3"/>
    <property type="match status" value="1"/>
</dbReference>
<sequence length="406" mass="44606">MKISVVGGGIGGLTAALSLLRQGFDVDVYEQAVELKEVGAGVQVSANGTRILFSLGLEDDIMSIAAQAEGKEIRLWNSGQTWKLFDLGPLSIERYGFPYITIHRNDLHQTLAAGVRRIKPDAIKLSKKCVGITQDDKGATITFADGTTATSDIVVGADGVHSKIRETLFGRDDPKFTGIVAWRGVIPVERLPERMLRPVGTNWIGPGGHVIQYLLRGGKLMNYVSVVERADWQVESWSVAGTVEECLADYEGWHEDIRTMIKAIDVPYKWALMLRPPMDDWTRGRVTLLGDACHPTLPFLAQGAVMAIEDGFVLARALAENNGNYEAAFAGYEAARVERTGKIVRGAEGNLSRFHNAALKDPKLAEDYVNAEWQEDKVKQRYEWLFTYDATSVPVVAGTRSPEAVA</sequence>
<dbReference type="OrthoDB" id="4230779at2"/>
<gene>
    <name evidence="4" type="ORF">RG540_PA00930</name>
</gene>
<dbReference type="HOGENOM" id="CLU_009665_19_5_5"/>
<proteinExistence type="predicted"/>
<dbReference type="InterPro" id="IPR050493">
    <property type="entry name" value="FAD-dep_Monooxygenase_BioMet"/>
</dbReference>
<dbReference type="GeneID" id="24260024"/>
<keyword evidence="4" id="KW-0614">Plasmid</keyword>
<reference evidence="5" key="1">
    <citation type="journal article" date="2014" name="BMC Genomics">
        <title>Genome sequencing of two Neorhizobium galegae strains reveals a noeT gene responsible for the unusual acetylation of the nodulation factors.</title>
        <authorList>
            <person name="Osterman J."/>
            <person name="Marsh J."/>
            <person name="Laine P.K."/>
            <person name="Zeng Z."/>
            <person name="Alatalo E."/>
            <person name="Sullivan J.T."/>
            <person name="Young J.P."/>
            <person name="Thomas-Oates J."/>
            <person name="Paulin L."/>
            <person name="Lindstrom K."/>
        </authorList>
    </citation>
    <scope>NUCLEOTIDE SEQUENCE [LARGE SCALE GENOMIC DNA]</scope>
    <source>
        <strain evidence="5">HAMBI 540</strain>
    </source>
</reference>
<keyword evidence="5" id="KW-1185">Reference proteome</keyword>
<evidence type="ECO:0000259" key="3">
    <source>
        <dbReference type="Pfam" id="PF01494"/>
    </source>
</evidence>
<evidence type="ECO:0000256" key="2">
    <source>
        <dbReference type="ARBA" id="ARBA00023033"/>
    </source>
</evidence>
<evidence type="ECO:0000313" key="4">
    <source>
        <dbReference type="EMBL" id="CDN50772.1"/>
    </source>
</evidence>
<dbReference type="SUPFAM" id="SSF51905">
    <property type="entry name" value="FAD/NAD(P)-binding domain"/>
    <property type="match status" value="1"/>
</dbReference>
<dbReference type="RefSeq" id="WP_041363839.1">
    <property type="nucleotide sequence ID" value="NZ_HG938354.1"/>
</dbReference>
<dbReference type="PRINTS" id="PR00420">
    <property type="entry name" value="RNGMNOXGNASE"/>
</dbReference>
<dbReference type="EMBL" id="HG938354">
    <property type="protein sequence ID" value="CDN50772.1"/>
    <property type="molecule type" value="Genomic_DNA"/>
</dbReference>
<keyword evidence="2 4" id="KW-0503">Monooxygenase</keyword>
<dbReference type="PANTHER" id="PTHR13789:SF309">
    <property type="entry name" value="PUTATIVE (AFU_ORTHOLOGUE AFUA_6G14510)-RELATED"/>
    <property type="match status" value="1"/>
</dbReference>
<dbReference type="InterPro" id="IPR002938">
    <property type="entry name" value="FAD-bd"/>
</dbReference>
<dbReference type="InterPro" id="IPR036188">
    <property type="entry name" value="FAD/NAD-bd_sf"/>
</dbReference>
<dbReference type="AlphaFoldDB" id="A0A068SWW5"/>
<organism evidence="4 5">
    <name type="scientific">Neorhizobium galegae bv. orientalis str. HAMBI 540</name>
    <dbReference type="NCBI Taxonomy" id="1028800"/>
    <lineage>
        <taxon>Bacteria</taxon>
        <taxon>Pseudomonadati</taxon>
        <taxon>Pseudomonadota</taxon>
        <taxon>Alphaproteobacteria</taxon>
        <taxon>Hyphomicrobiales</taxon>
        <taxon>Rhizobiaceae</taxon>
        <taxon>Rhizobium/Agrobacterium group</taxon>
        <taxon>Neorhizobium</taxon>
    </lineage>
</organism>
<evidence type="ECO:0000256" key="1">
    <source>
        <dbReference type="ARBA" id="ARBA00023002"/>
    </source>
</evidence>
<protein>
    <submittedName>
        <fullName evidence="4">Salicylate 1-monooxygenase</fullName>
    </submittedName>
</protein>
<dbReference type="PANTHER" id="PTHR13789">
    <property type="entry name" value="MONOOXYGENASE"/>
    <property type="match status" value="1"/>
</dbReference>
<accession>A0A068SWW5</accession>
<geneLocation type="plasmid" evidence="5">
    <name>II</name>
</geneLocation>
<dbReference type="PATRIC" id="fig|1028800.3.peg.4700"/>
<evidence type="ECO:0000313" key="5">
    <source>
        <dbReference type="Proteomes" id="UP000028181"/>
    </source>
</evidence>
<dbReference type="Proteomes" id="UP000028181">
    <property type="component" value="Plasmid pHAMBI540a"/>
</dbReference>
<name>A0A068SWW5_NEOGA</name>
<dbReference type="SUPFAM" id="SSF54373">
    <property type="entry name" value="FAD-linked reductases, C-terminal domain"/>
    <property type="match status" value="1"/>
</dbReference>
<keyword evidence="1" id="KW-0560">Oxidoreductase</keyword>
<dbReference type="GO" id="GO:0071949">
    <property type="term" value="F:FAD binding"/>
    <property type="evidence" value="ECO:0007669"/>
    <property type="project" value="InterPro"/>
</dbReference>
<dbReference type="eggNOG" id="COG0654">
    <property type="taxonomic scope" value="Bacteria"/>
</dbReference>
<feature type="domain" description="FAD-binding" evidence="3">
    <location>
        <begin position="3"/>
        <end position="344"/>
    </location>
</feature>
<dbReference type="KEGG" id="ngg:RG540_PA00930"/>